<gene>
    <name evidence="1" type="ORF">T4A_13363</name>
</gene>
<organism evidence="1 2">
    <name type="scientific">Trichinella pseudospiralis</name>
    <name type="common">Parasitic roundworm</name>
    <dbReference type="NCBI Taxonomy" id="6337"/>
    <lineage>
        <taxon>Eukaryota</taxon>
        <taxon>Metazoa</taxon>
        <taxon>Ecdysozoa</taxon>
        <taxon>Nematoda</taxon>
        <taxon>Enoplea</taxon>
        <taxon>Dorylaimia</taxon>
        <taxon>Trichinellida</taxon>
        <taxon>Trichinellidae</taxon>
        <taxon>Trichinella</taxon>
    </lineage>
</organism>
<sequence>MAACLLAKRTQLCTPVVTLSTTRCSGCGFRPMSVTVVISVTLLQLINGRLALVSTVVATVHRPEKHYIDASYAQDGHFAGHAVGKATRNDSNASLIMCTRHRSRKLATIRLTVGFFARCRLGWRNFSPTLLFWKTILFCENFLLFPPSAFDNNELLEWDEDDDATDDEDDEVQEDGEAIGDWWLWLSLMNEVQCPGCDCVQPLTSLEQFGPR</sequence>
<proteinExistence type="predicted"/>
<reference evidence="1 2" key="1">
    <citation type="submission" date="2015-01" db="EMBL/GenBank/DDBJ databases">
        <title>Evolution of Trichinella species and genotypes.</title>
        <authorList>
            <person name="Korhonen P.K."/>
            <person name="Edoardo P."/>
            <person name="Giuseppe L.R."/>
            <person name="Gasser R.B."/>
        </authorList>
    </citation>
    <scope>NUCLEOTIDE SEQUENCE [LARGE SCALE GENOMIC DNA]</scope>
    <source>
        <strain evidence="1">ISS13</strain>
    </source>
</reference>
<dbReference type="EMBL" id="JYDR01000138">
    <property type="protein sequence ID" value="KRY67417.1"/>
    <property type="molecule type" value="Genomic_DNA"/>
</dbReference>
<protein>
    <submittedName>
        <fullName evidence="1">Uncharacterized protein</fullName>
    </submittedName>
</protein>
<dbReference type="Proteomes" id="UP000054632">
    <property type="component" value="Unassembled WGS sequence"/>
</dbReference>
<dbReference type="AlphaFoldDB" id="A0A0V1E0P9"/>
<comment type="caution">
    <text evidence="1">The sequence shown here is derived from an EMBL/GenBank/DDBJ whole genome shotgun (WGS) entry which is preliminary data.</text>
</comment>
<evidence type="ECO:0000313" key="1">
    <source>
        <dbReference type="EMBL" id="KRY67417.1"/>
    </source>
</evidence>
<name>A0A0V1E0P9_TRIPS</name>
<accession>A0A0V1E0P9</accession>
<evidence type="ECO:0000313" key="2">
    <source>
        <dbReference type="Proteomes" id="UP000054632"/>
    </source>
</evidence>